<dbReference type="PANTHER" id="PTHR34458">
    <property type="entry name" value="POLLEN OLE E 1 ALLERGEN AND EXTENSIN FAMILY PROTEIN-RELATED"/>
    <property type="match status" value="1"/>
</dbReference>
<organism evidence="3 4">
    <name type="scientific">Helianthus annuus</name>
    <name type="common">Common sunflower</name>
    <dbReference type="NCBI Taxonomy" id="4232"/>
    <lineage>
        <taxon>Eukaryota</taxon>
        <taxon>Viridiplantae</taxon>
        <taxon>Streptophyta</taxon>
        <taxon>Embryophyta</taxon>
        <taxon>Tracheophyta</taxon>
        <taxon>Spermatophyta</taxon>
        <taxon>Magnoliopsida</taxon>
        <taxon>eudicotyledons</taxon>
        <taxon>Gunneridae</taxon>
        <taxon>Pentapetalae</taxon>
        <taxon>asterids</taxon>
        <taxon>campanulids</taxon>
        <taxon>Asterales</taxon>
        <taxon>Asteraceae</taxon>
        <taxon>Asteroideae</taxon>
        <taxon>Heliantheae alliance</taxon>
        <taxon>Heliantheae</taxon>
        <taxon>Helianthus</taxon>
    </lineage>
</organism>
<feature type="signal peptide" evidence="1">
    <location>
        <begin position="1"/>
        <end position="22"/>
    </location>
</feature>
<evidence type="ECO:0000313" key="3">
    <source>
        <dbReference type="EMBL" id="OTG17656.1"/>
    </source>
</evidence>
<dbReference type="Proteomes" id="UP000215914">
    <property type="component" value="Chromosome 8"/>
</dbReference>
<gene>
    <name evidence="3" type="ORF">HannXRQ_Chr08g0214531</name>
    <name evidence="2" type="ORF">HanXRQr2_Chr08g0324941</name>
</gene>
<sequence>MAMKSIILITTLVVLAATQAQAQGILSPFLPPIPGVGIVRTLNVSGILSCSVNVTVNATNPPPPFANATVQLVCGGIVVASNTTNASGAFNMVVNQAIVSLTNILSSCILRVPTPLSTCNATLPSSGTLQAPLVFLRNIAGGIVDILSGIFTLT</sequence>
<dbReference type="Gramene" id="mRNA:HanXRQr2_Chr08g0324941">
    <property type="protein sequence ID" value="mRNA:HanXRQr2_Chr08g0324941"/>
    <property type="gene ID" value="HanXRQr2_Chr08g0324941"/>
</dbReference>
<protein>
    <submittedName>
        <fullName evidence="2">Phylloplanin</fullName>
    </submittedName>
    <submittedName>
        <fullName evidence="3">Putative immunoglobulin-like fold protein</fullName>
    </submittedName>
</protein>
<dbReference type="EMBL" id="MNCJ02000323">
    <property type="protein sequence ID" value="KAF5794156.1"/>
    <property type="molecule type" value="Genomic_DNA"/>
</dbReference>
<dbReference type="PANTHER" id="PTHR34458:SF5">
    <property type="entry name" value="POLLEN OLE E 1 ALLERGEN AND EXTENSIN FAMILY PROTEIN"/>
    <property type="match status" value="1"/>
</dbReference>
<feature type="chain" id="PRO_5012015823" evidence="1">
    <location>
        <begin position="23"/>
        <end position="154"/>
    </location>
</feature>
<dbReference type="AlphaFoldDB" id="A0A251U442"/>
<dbReference type="OrthoDB" id="905355at2759"/>
<dbReference type="InterPro" id="IPR040404">
    <property type="entry name" value="Phylloplanin-like"/>
</dbReference>
<evidence type="ECO:0000256" key="1">
    <source>
        <dbReference type="SAM" id="SignalP"/>
    </source>
</evidence>
<evidence type="ECO:0000313" key="4">
    <source>
        <dbReference type="Proteomes" id="UP000215914"/>
    </source>
</evidence>
<keyword evidence="4" id="KW-1185">Reference proteome</keyword>
<reference evidence="2" key="3">
    <citation type="submission" date="2020-06" db="EMBL/GenBank/DDBJ databases">
        <title>Helianthus annuus Genome sequencing and assembly Release 2.</title>
        <authorList>
            <person name="Gouzy J."/>
            <person name="Langlade N."/>
            <person name="Munos S."/>
        </authorList>
    </citation>
    <scope>NUCLEOTIDE SEQUENCE</scope>
    <source>
        <tissue evidence="2">Leaves</tissue>
    </source>
</reference>
<accession>A0A251U442</accession>
<reference evidence="3" key="2">
    <citation type="submission" date="2017-02" db="EMBL/GenBank/DDBJ databases">
        <title>Sunflower complete genome.</title>
        <authorList>
            <person name="Langlade N."/>
            <person name="Munos S."/>
        </authorList>
    </citation>
    <scope>NUCLEOTIDE SEQUENCE [LARGE SCALE GENOMIC DNA]</scope>
    <source>
        <tissue evidence="3">Leaves</tissue>
    </source>
</reference>
<dbReference type="OMA" id="CAAGNNI"/>
<evidence type="ECO:0000313" key="2">
    <source>
        <dbReference type="EMBL" id="KAF5794156.1"/>
    </source>
</evidence>
<dbReference type="EMBL" id="CM007897">
    <property type="protein sequence ID" value="OTG17656.1"/>
    <property type="molecule type" value="Genomic_DNA"/>
</dbReference>
<keyword evidence="1" id="KW-0732">Signal</keyword>
<name>A0A251U442_HELAN</name>
<reference evidence="2 4" key="1">
    <citation type="journal article" date="2017" name="Nature">
        <title>The sunflower genome provides insights into oil metabolism, flowering and Asterid evolution.</title>
        <authorList>
            <person name="Badouin H."/>
            <person name="Gouzy J."/>
            <person name="Grassa C.J."/>
            <person name="Murat F."/>
            <person name="Staton S.E."/>
            <person name="Cottret L."/>
            <person name="Lelandais-Briere C."/>
            <person name="Owens G.L."/>
            <person name="Carrere S."/>
            <person name="Mayjonade B."/>
            <person name="Legrand L."/>
            <person name="Gill N."/>
            <person name="Kane N.C."/>
            <person name="Bowers J.E."/>
            <person name="Hubner S."/>
            <person name="Bellec A."/>
            <person name="Berard A."/>
            <person name="Berges H."/>
            <person name="Blanchet N."/>
            <person name="Boniface M.C."/>
            <person name="Brunel D."/>
            <person name="Catrice O."/>
            <person name="Chaidir N."/>
            <person name="Claudel C."/>
            <person name="Donnadieu C."/>
            <person name="Faraut T."/>
            <person name="Fievet G."/>
            <person name="Helmstetter N."/>
            <person name="King M."/>
            <person name="Knapp S.J."/>
            <person name="Lai Z."/>
            <person name="Le Paslier M.C."/>
            <person name="Lippi Y."/>
            <person name="Lorenzon L."/>
            <person name="Mandel J.R."/>
            <person name="Marage G."/>
            <person name="Marchand G."/>
            <person name="Marquand E."/>
            <person name="Bret-Mestries E."/>
            <person name="Morien E."/>
            <person name="Nambeesan S."/>
            <person name="Nguyen T."/>
            <person name="Pegot-Espagnet P."/>
            <person name="Pouilly N."/>
            <person name="Raftis F."/>
            <person name="Sallet E."/>
            <person name="Schiex T."/>
            <person name="Thomas J."/>
            <person name="Vandecasteele C."/>
            <person name="Vares D."/>
            <person name="Vear F."/>
            <person name="Vautrin S."/>
            <person name="Crespi M."/>
            <person name="Mangin B."/>
            <person name="Burke J.M."/>
            <person name="Salse J."/>
            <person name="Munos S."/>
            <person name="Vincourt P."/>
            <person name="Rieseberg L.H."/>
            <person name="Langlade N.B."/>
        </authorList>
    </citation>
    <scope>NUCLEOTIDE SEQUENCE [LARGE SCALE GENOMIC DNA]</scope>
    <source>
        <strain evidence="4">cv. SF193</strain>
        <tissue evidence="2">Leaves</tissue>
    </source>
</reference>
<dbReference type="InParanoid" id="A0A251U442"/>
<proteinExistence type="predicted"/>